<dbReference type="Gene3D" id="1.25.40.10">
    <property type="entry name" value="Tetratricopeptide repeat domain"/>
    <property type="match status" value="1"/>
</dbReference>
<sequence length="288" mass="32514">MKKPLLAGLIAGALTTALFSSSAQASVELSPSVPQLQPGVWDYVQEHHLRDLPDPNETLAMVQAYANTAPTAEQIPYYRALVQKYPESRHAHERLVSALQSSLQDGHDPHPAKTNVEILQHYLTASKIADSFGQTLYIESIRHYALESSMPEKASEWYDKLLRKNPYNWNLNMTYAELNKALNNPKAELFYLKAISARPEGNLDAHIGYTEYLLDQGRYAEAFRVALLPGEKSDYLDFLHGYALEKMGRGFLAASYYYQAQGFSKDFPFPSRYQIAASPYQTGLHFLD</sequence>
<dbReference type="InterPro" id="IPR011990">
    <property type="entry name" value="TPR-like_helical_dom_sf"/>
</dbReference>
<dbReference type="KEGG" id="tab:CIG75_17115"/>
<evidence type="ECO:0000313" key="2">
    <source>
        <dbReference type="EMBL" id="ASS76507.1"/>
    </source>
</evidence>
<name>A0A223D4W9_9BACL</name>
<gene>
    <name evidence="2" type="ORF">CIG75_17115</name>
</gene>
<proteinExistence type="predicted"/>
<organism evidence="2 3">
    <name type="scientific">Tumebacillus algifaecis</name>
    <dbReference type="NCBI Taxonomy" id="1214604"/>
    <lineage>
        <taxon>Bacteria</taxon>
        <taxon>Bacillati</taxon>
        <taxon>Bacillota</taxon>
        <taxon>Bacilli</taxon>
        <taxon>Bacillales</taxon>
        <taxon>Alicyclobacillaceae</taxon>
        <taxon>Tumebacillus</taxon>
    </lineage>
</organism>
<evidence type="ECO:0000256" key="1">
    <source>
        <dbReference type="SAM" id="SignalP"/>
    </source>
</evidence>
<dbReference type="Proteomes" id="UP000214688">
    <property type="component" value="Chromosome"/>
</dbReference>
<keyword evidence="3" id="KW-1185">Reference proteome</keyword>
<accession>A0A223D4W9</accession>
<feature type="chain" id="PRO_5012985319" evidence="1">
    <location>
        <begin position="26"/>
        <end position="288"/>
    </location>
</feature>
<dbReference type="EMBL" id="CP022657">
    <property type="protein sequence ID" value="ASS76507.1"/>
    <property type="molecule type" value="Genomic_DNA"/>
</dbReference>
<dbReference type="OrthoDB" id="2380754at2"/>
<dbReference type="RefSeq" id="WP_094237740.1">
    <property type="nucleotide sequence ID" value="NZ_CP022657.1"/>
</dbReference>
<keyword evidence="1" id="KW-0732">Signal</keyword>
<dbReference type="SUPFAM" id="SSF48452">
    <property type="entry name" value="TPR-like"/>
    <property type="match status" value="1"/>
</dbReference>
<reference evidence="2 3" key="1">
    <citation type="journal article" date="2015" name="Int. J. Syst. Evol. Microbiol.">
        <title>Tumebacillus algifaecis sp. nov., isolated from decomposing algal scum.</title>
        <authorList>
            <person name="Wu Y.F."/>
            <person name="Zhang B."/>
            <person name="Xing P."/>
            <person name="Wu Q.L."/>
            <person name="Liu S.J."/>
        </authorList>
    </citation>
    <scope>NUCLEOTIDE SEQUENCE [LARGE SCALE GENOMIC DNA]</scope>
    <source>
        <strain evidence="2 3">THMBR28</strain>
    </source>
</reference>
<evidence type="ECO:0000313" key="3">
    <source>
        <dbReference type="Proteomes" id="UP000214688"/>
    </source>
</evidence>
<feature type="signal peptide" evidence="1">
    <location>
        <begin position="1"/>
        <end position="25"/>
    </location>
</feature>
<protein>
    <submittedName>
        <fullName evidence="2">Uncharacterized protein</fullName>
    </submittedName>
</protein>
<dbReference type="AlphaFoldDB" id="A0A223D4W9"/>